<evidence type="ECO:0008006" key="3">
    <source>
        <dbReference type="Google" id="ProtNLM"/>
    </source>
</evidence>
<accession>A0ABT6JNC6</accession>
<gene>
    <name evidence="1" type="ORF">QFW80_16790</name>
</gene>
<dbReference type="Proteomes" id="UP001156831">
    <property type="component" value="Unassembled WGS sequence"/>
</dbReference>
<evidence type="ECO:0000313" key="1">
    <source>
        <dbReference type="EMBL" id="MDH5832177.1"/>
    </source>
</evidence>
<keyword evidence="2" id="KW-1185">Reference proteome</keyword>
<protein>
    <recommendedName>
        <fullName evidence="3">DUF5069 domain-containing protein</fullName>
    </recommendedName>
</protein>
<reference evidence="1 2" key="1">
    <citation type="submission" date="2023-04" db="EMBL/GenBank/DDBJ databases">
        <title>Luteimonas sp. M1R5S18.</title>
        <authorList>
            <person name="Sun J.-Q."/>
        </authorList>
    </citation>
    <scope>NUCLEOTIDE SEQUENCE [LARGE SCALE GENOMIC DNA]</scope>
    <source>
        <strain evidence="1 2">M1R5S18</strain>
    </source>
</reference>
<dbReference type="EMBL" id="JARXRN010000029">
    <property type="protein sequence ID" value="MDH5832177.1"/>
    <property type="molecule type" value="Genomic_DNA"/>
</dbReference>
<evidence type="ECO:0000313" key="2">
    <source>
        <dbReference type="Proteomes" id="UP001156831"/>
    </source>
</evidence>
<sequence>MIVTSTHLRTIPYFNDRAGYCLPKARAWFRAQGLDWAAFLRHGIDAEQLLATGDGMAAKLVEWARECEGRAHG</sequence>
<organism evidence="1 2">
    <name type="scientific">Luteimonas rhizosphaericola</name>
    <dbReference type="NCBI Taxonomy" id="3042024"/>
    <lineage>
        <taxon>Bacteria</taxon>
        <taxon>Pseudomonadati</taxon>
        <taxon>Pseudomonadota</taxon>
        <taxon>Gammaproteobacteria</taxon>
        <taxon>Lysobacterales</taxon>
        <taxon>Lysobacteraceae</taxon>
        <taxon>Luteimonas</taxon>
    </lineage>
</organism>
<proteinExistence type="predicted"/>
<dbReference type="RefSeq" id="WP_280603220.1">
    <property type="nucleotide sequence ID" value="NZ_JARXRN010000029.1"/>
</dbReference>
<comment type="caution">
    <text evidence="1">The sequence shown here is derived from an EMBL/GenBank/DDBJ whole genome shotgun (WGS) entry which is preliminary data.</text>
</comment>
<name>A0ABT6JNC6_9GAMM</name>